<feature type="signal peptide" evidence="15">
    <location>
        <begin position="1"/>
        <end position="16"/>
    </location>
</feature>
<dbReference type="FunFam" id="2.60.120.180:FF:000002">
    <property type="entry name" value="Endo-1,4-beta-xylanase A"/>
    <property type="match status" value="1"/>
</dbReference>
<comment type="similarity">
    <text evidence="4 13 14">Belongs to the glycosyl hydrolase 11 (cellulase G) family.</text>
</comment>
<evidence type="ECO:0000256" key="9">
    <source>
        <dbReference type="ARBA" id="ARBA00022801"/>
    </source>
</evidence>
<feature type="chain" id="PRO_5040105417" description="Endo-1,4-beta-xylanase" evidence="15">
    <location>
        <begin position="17"/>
        <end position="222"/>
    </location>
</feature>
<dbReference type="InterPro" id="IPR013319">
    <property type="entry name" value="GH11/12"/>
</dbReference>
<comment type="caution">
    <text evidence="17">The sequence shown here is derived from an EMBL/GenBank/DDBJ whole genome shotgun (WGS) entry which is preliminary data.</text>
</comment>
<evidence type="ECO:0000256" key="13">
    <source>
        <dbReference type="PROSITE-ProRule" id="PRU01097"/>
    </source>
</evidence>
<dbReference type="Pfam" id="PF00457">
    <property type="entry name" value="Glyco_hydro_11"/>
    <property type="match status" value="1"/>
</dbReference>
<dbReference type="PRINTS" id="PR00911">
    <property type="entry name" value="GLHYDRLASE11"/>
</dbReference>
<dbReference type="InterPro" id="IPR033123">
    <property type="entry name" value="GH11_dom"/>
</dbReference>
<keyword evidence="8 15" id="KW-0732">Signal</keyword>
<evidence type="ECO:0000256" key="5">
    <source>
        <dbReference type="ARBA" id="ARBA00012590"/>
    </source>
</evidence>
<keyword evidence="7 13" id="KW-0858">Xylan degradation</keyword>
<dbReference type="GO" id="GO:0045493">
    <property type="term" value="P:xylan catabolic process"/>
    <property type="evidence" value="ECO:0007669"/>
    <property type="project" value="UniProtKB-UniRule"/>
</dbReference>
<dbReference type="EC" id="3.2.1.8" evidence="5 13"/>
<keyword evidence="18" id="KW-1185">Reference proteome</keyword>
<feature type="domain" description="GH11" evidence="16">
    <location>
        <begin position="34"/>
        <end position="222"/>
    </location>
</feature>
<evidence type="ECO:0000313" key="18">
    <source>
        <dbReference type="Proteomes" id="UP000799444"/>
    </source>
</evidence>
<protein>
    <recommendedName>
        <fullName evidence="5 13">Endo-1,4-beta-xylanase</fullName>
        <ecNumber evidence="5 13">3.2.1.8</ecNumber>
    </recommendedName>
</protein>
<dbReference type="InterPro" id="IPR018208">
    <property type="entry name" value="GH11_AS_1"/>
</dbReference>
<dbReference type="SUPFAM" id="SSF49899">
    <property type="entry name" value="Concanavalin A-like lectins/glucanases"/>
    <property type="match status" value="1"/>
</dbReference>
<keyword evidence="6" id="KW-0964">Secreted</keyword>
<accession>A0A9P4QSA4</accession>
<dbReference type="InterPro" id="IPR013320">
    <property type="entry name" value="ConA-like_dom_sf"/>
</dbReference>
<dbReference type="GO" id="GO:0031176">
    <property type="term" value="F:endo-1,4-beta-xylanase activity"/>
    <property type="evidence" value="ECO:0007669"/>
    <property type="project" value="UniProtKB-UniRule"/>
</dbReference>
<evidence type="ECO:0000313" key="17">
    <source>
        <dbReference type="EMBL" id="KAF2730735.1"/>
    </source>
</evidence>
<name>A0A9P4QSA4_9PLEO</name>
<evidence type="ECO:0000256" key="15">
    <source>
        <dbReference type="SAM" id="SignalP"/>
    </source>
</evidence>
<evidence type="ECO:0000256" key="10">
    <source>
        <dbReference type="ARBA" id="ARBA00023277"/>
    </source>
</evidence>
<feature type="non-terminal residue" evidence="17">
    <location>
        <position position="222"/>
    </location>
</feature>
<comment type="catalytic activity">
    <reaction evidence="1 13 14">
        <text>Endohydrolysis of (1-&gt;4)-beta-D-xylosidic linkages in xylans.</text>
        <dbReference type="EC" id="3.2.1.8"/>
    </reaction>
</comment>
<dbReference type="EMBL" id="ML996211">
    <property type="protein sequence ID" value="KAF2730735.1"/>
    <property type="molecule type" value="Genomic_DNA"/>
</dbReference>
<dbReference type="AlphaFoldDB" id="A0A9P4QSA4"/>
<dbReference type="Gene3D" id="2.60.120.180">
    <property type="match status" value="1"/>
</dbReference>
<evidence type="ECO:0000259" key="16">
    <source>
        <dbReference type="PROSITE" id="PS51761"/>
    </source>
</evidence>
<keyword evidence="10 13" id="KW-0119">Carbohydrate metabolism</keyword>
<evidence type="ECO:0000256" key="6">
    <source>
        <dbReference type="ARBA" id="ARBA00022525"/>
    </source>
</evidence>
<keyword evidence="12 13" id="KW-0624">Polysaccharide degradation</keyword>
<sequence>MKFSTTLLGLVASTVAVPVAEPEPMAIEDPQFIQIDKRFDKRQSGLNYVQNYNGNAAQFQYNQAAGTYTCRWSGSTDFVVGLGWTTGSNRVINYKATYSAQGSGSYLAVYGWINSPQAEYYVVESYGSFNPCSQAQSIGTVTSDGGTYQVCTDQRNNQPSITGTSTFTQYFSVRQSQRTSGTVTLDNHFKLWAQHGFGNKNFNYQVMAVEAFSGSGSASVSM</sequence>
<evidence type="ECO:0000256" key="12">
    <source>
        <dbReference type="ARBA" id="ARBA00023326"/>
    </source>
</evidence>
<keyword evidence="9 13" id="KW-0378">Hydrolase</keyword>
<dbReference type="OrthoDB" id="2115822at2759"/>
<dbReference type="InterPro" id="IPR001137">
    <property type="entry name" value="Glyco_hydro_11"/>
</dbReference>
<organism evidence="17 18">
    <name type="scientific">Polyplosphaeria fusca</name>
    <dbReference type="NCBI Taxonomy" id="682080"/>
    <lineage>
        <taxon>Eukaryota</taxon>
        <taxon>Fungi</taxon>
        <taxon>Dikarya</taxon>
        <taxon>Ascomycota</taxon>
        <taxon>Pezizomycotina</taxon>
        <taxon>Dothideomycetes</taxon>
        <taxon>Pleosporomycetidae</taxon>
        <taxon>Pleosporales</taxon>
        <taxon>Tetraplosphaeriaceae</taxon>
        <taxon>Polyplosphaeria</taxon>
    </lineage>
</organism>
<keyword evidence="11 13" id="KW-0326">Glycosidase</keyword>
<dbReference type="PANTHER" id="PTHR46828:SF2">
    <property type="entry name" value="ENDO-1,4-BETA-XYLANASE A-RELATED"/>
    <property type="match status" value="1"/>
</dbReference>
<dbReference type="PROSITE" id="PS51761">
    <property type="entry name" value="GH11_3"/>
    <property type="match status" value="1"/>
</dbReference>
<evidence type="ECO:0000256" key="7">
    <source>
        <dbReference type="ARBA" id="ARBA00022651"/>
    </source>
</evidence>
<evidence type="ECO:0000256" key="2">
    <source>
        <dbReference type="ARBA" id="ARBA00004613"/>
    </source>
</evidence>
<evidence type="ECO:0000256" key="8">
    <source>
        <dbReference type="ARBA" id="ARBA00022729"/>
    </source>
</evidence>
<dbReference type="PROSITE" id="PS00776">
    <property type="entry name" value="GH11_1"/>
    <property type="match status" value="1"/>
</dbReference>
<reference evidence="17" key="1">
    <citation type="journal article" date="2020" name="Stud. Mycol.">
        <title>101 Dothideomycetes genomes: a test case for predicting lifestyles and emergence of pathogens.</title>
        <authorList>
            <person name="Haridas S."/>
            <person name="Albert R."/>
            <person name="Binder M."/>
            <person name="Bloem J."/>
            <person name="Labutti K."/>
            <person name="Salamov A."/>
            <person name="Andreopoulos B."/>
            <person name="Baker S."/>
            <person name="Barry K."/>
            <person name="Bills G."/>
            <person name="Bluhm B."/>
            <person name="Cannon C."/>
            <person name="Castanera R."/>
            <person name="Culley D."/>
            <person name="Daum C."/>
            <person name="Ezra D."/>
            <person name="Gonzalez J."/>
            <person name="Henrissat B."/>
            <person name="Kuo A."/>
            <person name="Liang C."/>
            <person name="Lipzen A."/>
            <person name="Lutzoni F."/>
            <person name="Magnuson J."/>
            <person name="Mondo S."/>
            <person name="Nolan M."/>
            <person name="Ohm R."/>
            <person name="Pangilinan J."/>
            <person name="Park H.-J."/>
            <person name="Ramirez L."/>
            <person name="Alfaro M."/>
            <person name="Sun H."/>
            <person name="Tritt A."/>
            <person name="Yoshinaga Y."/>
            <person name="Zwiers L.-H."/>
            <person name="Turgeon B."/>
            <person name="Goodwin S."/>
            <person name="Spatafora J."/>
            <person name="Crous P."/>
            <person name="Grigoriev I."/>
        </authorList>
    </citation>
    <scope>NUCLEOTIDE SEQUENCE</scope>
    <source>
        <strain evidence="17">CBS 125425</strain>
    </source>
</reference>
<evidence type="ECO:0000256" key="1">
    <source>
        <dbReference type="ARBA" id="ARBA00000681"/>
    </source>
</evidence>
<comment type="pathway">
    <text evidence="3 13 14">Glycan degradation; xylan degradation.</text>
</comment>
<evidence type="ECO:0000256" key="3">
    <source>
        <dbReference type="ARBA" id="ARBA00004851"/>
    </source>
</evidence>
<evidence type="ECO:0000256" key="11">
    <source>
        <dbReference type="ARBA" id="ARBA00023295"/>
    </source>
</evidence>
<evidence type="ECO:0000256" key="14">
    <source>
        <dbReference type="RuleBase" id="RU362015"/>
    </source>
</evidence>
<comment type="subcellular location">
    <subcellularLocation>
        <location evidence="2">Secreted</location>
    </subcellularLocation>
</comment>
<dbReference type="Proteomes" id="UP000799444">
    <property type="component" value="Unassembled WGS sequence"/>
</dbReference>
<dbReference type="PANTHER" id="PTHR46828">
    <property type="entry name" value="ENDO-1,4-BETA-XYLANASE A-RELATED"/>
    <property type="match status" value="1"/>
</dbReference>
<evidence type="ECO:0000256" key="4">
    <source>
        <dbReference type="ARBA" id="ARBA00007792"/>
    </source>
</evidence>
<proteinExistence type="inferred from homology"/>
<dbReference type="GO" id="GO:0005576">
    <property type="term" value="C:extracellular region"/>
    <property type="evidence" value="ECO:0007669"/>
    <property type="project" value="UniProtKB-SubCell"/>
</dbReference>
<feature type="active site" description="Proton donor" evidence="13">
    <location>
        <position position="210"/>
    </location>
</feature>
<gene>
    <name evidence="17" type="ORF">EJ04DRAFT_397614</name>
</gene>
<feature type="active site" description="Nucleophile" evidence="13">
    <location>
        <position position="119"/>
    </location>
</feature>